<dbReference type="SUPFAM" id="SSF51905">
    <property type="entry name" value="FAD/NAD(P)-binding domain"/>
    <property type="match status" value="1"/>
</dbReference>
<keyword evidence="6" id="KW-0503">Monooxygenase</keyword>
<feature type="domain" description="FAD-binding" evidence="5">
    <location>
        <begin position="11"/>
        <end position="343"/>
    </location>
</feature>
<dbReference type="GO" id="GO:0071949">
    <property type="term" value="F:FAD binding"/>
    <property type="evidence" value="ECO:0007669"/>
    <property type="project" value="InterPro"/>
</dbReference>
<feature type="region of interest" description="Disordered" evidence="4">
    <location>
        <begin position="492"/>
        <end position="516"/>
    </location>
</feature>
<name>A0AB39RWA2_9ACTN</name>
<dbReference type="Pfam" id="PF01494">
    <property type="entry name" value="FAD_binding_3"/>
    <property type="match status" value="1"/>
</dbReference>
<comment type="cofactor">
    <cofactor evidence="1">
        <name>FAD</name>
        <dbReference type="ChEBI" id="CHEBI:57692"/>
    </cofactor>
</comment>
<evidence type="ECO:0000259" key="5">
    <source>
        <dbReference type="Pfam" id="PF01494"/>
    </source>
</evidence>
<evidence type="ECO:0000256" key="1">
    <source>
        <dbReference type="ARBA" id="ARBA00001974"/>
    </source>
</evidence>
<dbReference type="InterPro" id="IPR036188">
    <property type="entry name" value="FAD/NAD-bd_sf"/>
</dbReference>
<evidence type="ECO:0000256" key="2">
    <source>
        <dbReference type="ARBA" id="ARBA00022630"/>
    </source>
</evidence>
<evidence type="ECO:0000256" key="3">
    <source>
        <dbReference type="ARBA" id="ARBA00022827"/>
    </source>
</evidence>
<sequence length="516" mass="55546">MRNTHPTTPRDVIVVGSGPTGLLLAGDLATAGVPVTLVEKRPHKISNLSRAFVLHARTLEQLDARGLADDLELKGRPLDRIRLFGRLSIALDTLPSRFNHLLVIPQYEVEKVLQRRAEDAGVRFVYETEVTGLSQDADGVTLDVRRRDRGSEKLAAAYVVGTDGMRSAVREAIGLPFPGKSVIRSVVLADVLLDEEPESVLTANAVGDAFAFIAPFGDGYYRVIGWHRGRNVPDDEPLELDEVKEIARLALGRDYGMRDARWMSRFHSDERQAPAYRVGRVFLAGDAAHVHTPAGGQGMNTGLQDAANLGWKLAAVLNGRVDAALLDTYQAERHPVGRSVLRSSGGIVRLAMAKYPWTLALRAGLTTLLNHVGPARRRAAGRITGIGYAYAAPRGAHPLVGTRAPDLALKGGRLYEALRGGRFVLIAPGSSPQPYETGDRNDRLTVESWASDRRTTVLVRPDGYVAWAAESPDAAEVEAALVAAVGTPGERRLGGGAGQQLAQQVGELPGLPLVEG</sequence>
<dbReference type="Gene3D" id="3.50.50.60">
    <property type="entry name" value="FAD/NAD(P)-binding domain"/>
    <property type="match status" value="1"/>
</dbReference>
<dbReference type="RefSeq" id="WP_369252298.1">
    <property type="nucleotide sequence ID" value="NZ_CP163443.1"/>
</dbReference>
<organism evidence="6">
    <name type="scientific">Streptomyces sp. R41</name>
    <dbReference type="NCBI Taxonomy" id="3238632"/>
    <lineage>
        <taxon>Bacteria</taxon>
        <taxon>Bacillati</taxon>
        <taxon>Actinomycetota</taxon>
        <taxon>Actinomycetes</taxon>
        <taxon>Kitasatosporales</taxon>
        <taxon>Streptomycetaceae</taxon>
        <taxon>Streptomyces</taxon>
    </lineage>
</organism>
<dbReference type="EMBL" id="CP163443">
    <property type="protein sequence ID" value="XDQ58964.1"/>
    <property type="molecule type" value="Genomic_DNA"/>
</dbReference>
<evidence type="ECO:0000256" key="4">
    <source>
        <dbReference type="SAM" id="MobiDB-lite"/>
    </source>
</evidence>
<evidence type="ECO:0000313" key="6">
    <source>
        <dbReference type="EMBL" id="XDQ58964.1"/>
    </source>
</evidence>
<dbReference type="Gene3D" id="3.30.70.2450">
    <property type="match status" value="1"/>
</dbReference>
<keyword evidence="3" id="KW-0274">FAD</keyword>
<dbReference type="PRINTS" id="PR00420">
    <property type="entry name" value="RNGMNOXGNASE"/>
</dbReference>
<dbReference type="Gene3D" id="3.40.30.120">
    <property type="match status" value="1"/>
</dbReference>
<keyword evidence="6" id="KW-0560">Oxidoreductase</keyword>
<dbReference type="AlphaFoldDB" id="A0AB39RWA2"/>
<dbReference type="InterPro" id="IPR002938">
    <property type="entry name" value="FAD-bd"/>
</dbReference>
<keyword evidence="2" id="KW-0285">Flavoprotein</keyword>
<reference evidence="6" key="1">
    <citation type="submission" date="2024-07" db="EMBL/GenBank/DDBJ databases">
        <authorList>
            <person name="Yu S.T."/>
        </authorList>
    </citation>
    <scope>NUCLEOTIDE SEQUENCE</scope>
    <source>
        <strain evidence="6">R41</strain>
    </source>
</reference>
<gene>
    <name evidence="6" type="ORF">AB5J53_17770</name>
</gene>
<dbReference type="InterPro" id="IPR050641">
    <property type="entry name" value="RIFMO-like"/>
</dbReference>
<dbReference type="Pfam" id="PF21274">
    <property type="entry name" value="Rng_hyd_C"/>
    <property type="match status" value="1"/>
</dbReference>
<accession>A0AB39RWA2</accession>
<protein>
    <submittedName>
        <fullName evidence="6">FAD-dependent monooxygenase</fullName>
    </submittedName>
</protein>
<dbReference type="GO" id="GO:0016709">
    <property type="term" value="F:oxidoreductase activity, acting on paired donors, with incorporation or reduction of molecular oxygen, NAD(P)H as one donor, and incorporation of one atom of oxygen"/>
    <property type="evidence" value="ECO:0007669"/>
    <property type="project" value="UniProtKB-ARBA"/>
</dbReference>
<dbReference type="PANTHER" id="PTHR43004:SF19">
    <property type="entry name" value="BINDING MONOOXYGENASE, PUTATIVE (JCVI)-RELATED"/>
    <property type="match status" value="1"/>
</dbReference>
<proteinExistence type="predicted"/>
<dbReference type="PANTHER" id="PTHR43004">
    <property type="entry name" value="TRK SYSTEM POTASSIUM UPTAKE PROTEIN"/>
    <property type="match status" value="1"/>
</dbReference>